<dbReference type="Proteomes" id="UP001066276">
    <property type="component" value="Chromosome 12"/>
</dbReference>
<evidence type="ECO:0000313" key="1">
    <source>
        <dbReference type="EMBL" id="KAJ1080589.1"/>
    </source>
</evidence>
<dbReference type="EMBL" id="JANPWB010000016">
    <property type="protein sequence ID" value="KAJ1080589.1"/>
    <property type="molecule type" value="Genomic_DNA"/>
</dbReference>
<comment type="caution">
    <text evidence="1">The sequence shown here is derived from an EMBL/GenBank/DDBJ whole genome shotgun (WGS) entry which is preliminary data.</text>
</comment>
<evidence type="ECO:0000313" key="2">
    <source>
        <dbReference type="Proteomes" id="UP001066276"/>
    </source>
</evidence>
<gene>
    <name evidence="1" type="ORF">NDU88_000784</name>
</gene>
<keyword evidence="2" id="KW-1185">Reference proteome</keyword>
<sequence length="94" mass="10570">MSCSTEGKKNEGLDDTVIVEIMACRFFGGSVLSCWSRGTCVKRAFSKDLQPEAEGFQSMKLQRHGSRELHWLIQIVSEERAKHHAPQGNSWEGC</sequence>
<proteinExistence type="predicted"/>
<accession>A0AAV7KQB9</accession>
<protein>
    <submittedName>
        <fullName evidence="1">Uncharacterized protein</fullName>
    </submittedName>
</protein>
<dbReference type="AlphaFoldDB" id="A0AAV7KQB9"/>
<organism evidence="1 2">
    <name type="scientific">Pleurodeles waltl</name>
    <name type="common">Iberian ribbed newt</name>
    <dbReference type="NCBI Taxonomy" id="8319"/>
    <lineage>
        <taxon>Eukaryota</taxon>
        <taxon>Metazoa</taxon>
        <taxon>Chordata</taxon>
        <taxon>Craniata</taxon>
        <taxon>Vertebrata</taxon>
        <taxon>Euteleostomi</taxon>
        <taxon>Amphibia</taxon>
        <taxon>Batrachia</taxon>
        <taxon>Caudata</taxon>
        <taxon>Salamandroidea</taxon>
        <taxon>Salamandridae</taxon>
        <taxon>Pleurodelinae</taxon>
        <taxon>Pleurodeles</taxon>
    </lineage>
</organism>
<name>A0AAV7KQB9_PLEWA</name>
<reference evidence="1" key="1">
    <citation type="journal article" date="2022" name="bioRxiv">
        <title>Sequencing and chromosome-scale assembly of the giantPleurodeles waltlgenome.</title>
        <authorList>
            <person name="Brown T."/>
            <person name="Elewa A."/>
            <person name="Iarovenko S."/>
            <person name="Subramanian E."/>
            <person name="Araus A.J."/>
            <person name="Petzold A."/>
            <person name="Susuki M."/>
            <person name="Suzuki K.-i.T."/>
            <person name="Hayashi T."/>
            <person name="Toyoda A."/>
            <person name="Oliveira C."/>
            <person name="Osipova E."/>
            <person name="Leigh N.D."/>
            <person name="Simon A."/>
            <person name="Yun M.H."/>
        </authorList>
    </citation>
    <scope>NUCLEOTIDE SEQUENCE</scope>
    <source>
        <strain evidence="1">20211129_DDA</strain>
        <tissue evidence="1">Liver</tissue>
    </source>
</reference>